<keyword evidence="2" id="KW-1185">Reference proteome</keyword>
<comment type="caution">
    <text evidence="1">The sequence shown here is derived from an EMBL/GenBank/DDBJ whole genome shotgun (WGS) entry which is preliminary data.</text>
</comment>
<gene>
    <name evidence="1" type="ORF">Rcae01_03895</name>
</gene>
<dbReference type="EMBL" id="BAABRO010000009">
    <property type="protein sequence ID" value="GAA5508429.1"/>
    <property type="molecule type" value="Genomic_DNA"/>
</dbReference>
<evidence type="ECO:0000313" key="1">
    <source>
        <dbReference type="EMBL" id="GAA5508429.1"/>
    </source>
</evidence>
<evidence type="ECO:0000313" key="2">
    <source>
        <dbReference type="Proteomes" id="UP001416858"/>
    </source>
</evidence>
<organism evidence="1 2">
    <name type="scientific">Novipirellula caenicola</name>
    <dbReference type="NCBI Taxonomy" id="1536901"/>
    <lineage>
        <taxon>Bacteria</taxon>
        <taxon>Pseudomonadati</taxon>
        <taxon>Planctomycetota</taxon>
        <taxon>Planctomycetia</taxon>
        <taxon>Pirellulales</taxon>
        <taxon>Pirellulaceae</taxon>
        <taxon>Novipirellula</taxon>
    </lineage>
</organism>
<sequence length="55" mass="5776">MGANVVVDPTGVLVIAECGCNGMKIAGCESGRVQCDASVHFRARYKLLLLVYGCS</sequence>
<proteinExistence type="predicted"/>
<dbReference type="Proteomes" id="UP001416858">
    <property type="component" value="Unassembled WGS sequence"/>
</dbReference>
<protein>
    <submittedName>
        <fullName evidence="1">Uncharacterized protein</fullName>
    </submittedName>
</protein>
<accession>A0ABP9VTF9</accession>
<reference evidence="1 2" key="1">
    <citation type="submission" date="2024-02" db="EMBL/GenBank/DDBJ databases">
        <title>Rhodopirellula caenicola NBRC 110016.</title>
        <authorList>
            <person name="Ichikawa N."/>
            <person name="Katano-Makiyama Y."/>
            <person name="Hidaka K."/>
        </authorList>
    </citation>
    <scope>NUCLEOTIDE SEQUENCE [LARGE SCALE GENOMIC DNA]</scope>
    <source>
        <strain evidence="1 2">NBRC 110016</strain>
    </source>
</reference>
<name>A0ABP9VTF9_9BACT</name>